<name>A0AAD2G7U3_9STRA</name>
<feature type="region of interest" description="Disordered" evidence="1">
    <location>
        <begin position="179"/>
        <end position="216"/>
    </location>
</feature>
<keyword evidence="3" id="KW-1185">Reference proteome</keyword>
<protein>
    <submittedName>
        <fullName evidence="2">Uncharacterized protein</fullName>
    </submittedName>
</protein>
<accession>A0AAD2G7U3</accession>
<sequence length="362" mass="41304">MTSVSIVNGTNANNNNNNNSHNTVASKRTHCKKRVVRFDERCRVRPIRKLHTLEPAVREQLWYNREELKAIRKDCRNIMKEALRQLQKAHLQEKEKMTMNNKNNNNNKSTKKQQQQQSKAKHLFPPSAFRGLEMFHPKMSFKREGRRQDQWEIVLTEQAQQDMARTTNTNRTMTSLQDQNDTAAAAAAVSDDSSSSSDAPPPSSSSSSPQSNQQLPRDEDLLKLAEISVKTSQVAIKEAHKRALRDQQDLLHPPKKWMLPWLLLEEETHQAALLVEQQQQQQQQPILSSPASPMAAITKRIVEGTKLEKLLSRKSQPSQQQQQEEDNTTYISSSPTKSPKQQGRSRTVSSATISTLNLRTME</sequence>
<feature type="compositionally biased region" description="Polar residues" evidence="1">
    <location>
        <begin position="328"/>
        <end position="362"/>
    </location>
</feature>
<organism evidence="2 3">
    <name type="scientific">Cylindrotheca closterium</name>
    <dbReference type="NCBI Taxonomy" id="2856"/>
    <lineage>
        <taxon>Eukaryota</taxon>
        <taxon>Sar</taxon>
        <taxon>Stramenopiles</taxon>
        <taxon>Ochrophyta</taxon>
        <taxon>Bacillariophyta</taxon>
        <taxon>Bacillariophyceae</taxon>
        <taxon>Bacillariophycidae</taxon>
        <taxon>Bacillariales</taxon>
        <taxon>Bacillariaceae</taxon>
        <taxon>Cylindrotheca</taxon>
    </lineage>
</organism>
<dbReference type="Proteomes" id="UP001295423">
    <property type="component" value="Unassembled WGS sequence"/>
</dbReference>
<reference evidence="2" key="1">
    <citation type="submission" date="2023-08" db="EMBL/GenBank/DDBJ databases">
        <authorList>
            <person name="Audoor S."/>
            <person name="Bilcke G."/>
        </authorList>
    </citation>
    <scope>NUCLEOTIDE SEQUENCE</scope>
</reference>
<gene>
    <name evidence="2" type="ORF">CYCCA115_LOCUS20823</name>
</gene>
<evidence type="ECO:0000313" key="2">
    <source>
        <dbReference type="EMBL" id="CAJ1964847.1"/>
    </source>
</evidence>
<dbReference type="EMBL" id="CAKOGP040002202">
    <property type="protein sequence ID" value="CAJ1964847.1"/>
    <property type="molecule type" value="Genomic_DNA"/>
</dbReference>
<feature type="compositionally biased region" description="Low complexity" evidence="1">
    <location>
        <begin position="98"/>
        <end position="118"/>
    </location>
</feature>
<proteinExistence type="predicted"/>
<feature type="region of interest" description="Disordered" evidence="1">
    <location>
        <begin position="98"/>
        <end position="121"/>
    </location>
</feature>
<feature type="compositionally biased region" description="Low complexity" evidence="1">
    <location>
        <begin position="8"/>
        <end position="22"/>
    </location>
</feature>
<dbReference type="AlphaFoldDB" id="A0AAD2G7U3"/>
<evidence type="ECO:0000313" key="3">
    <source>
        <dbReference type="Proteomes" id="UP001295423"/>
    </source>
</evidence>
<feature type="region of interest" description="Disordered" evidence="1">
    <location>
        <begin position="1"/>
        <end position="29"/>
    </location>
</feature>
<evidence type="ECO:0000256" key="1">
    <source>
        <dbReference type="SAM" id="MobiDB-lite"/>
    </source>
</evidence>
<feature type="compositionally biased region" description="Low complexity" evidence="1">
    <location>
        <begin position="183"/>
        <end position="209"/>
    </location>
</feature>
<feature type="region of interest" description="Disordered" evidence="1">
    <location>
        <begin position="310"/>
        <end position="362"/>
    </location>
</feature>
<comment type="caution">
    <text evidence="2">The sequence shown here is derived from an EMBL/GenBank/DDBJ whole genome shotgun (WGS) entry which is preliminary data.</text>
</comment>